<evidence type="ECO:0000256" key="1">
    <source>
        <dbReference type="PROSITE-ProRule" id="PRU00176"/>
    </source>
</evidence>
<feature type="compositionally biased region" description="Basic and acidic residues" evidence="2">
    <location>
        <begin position="158"/>
        <end position="171"/>
    </location>
</feature>
<accession>A0A7S4UYH1</accession>
<sequence length="380" mass="41871">MMCKRPTKETLGGLPLQSLRLPLSDLQEGTPLTSPCPLGEFGDSPRYEMITNLDPLRPPRQPVQLLSCSTERTHGSIDEFGDSPRDRVLAYLDGDDSASPWHTRDPPQLPNLLSAQHTVMPAARSRKTGRRSKRQVVFVNKEDSDSASTKDTIGADGSPRRERPAQERRVANPEAGSEDPPCLGSEIPRYGSEAAASFSSESPCFESETSQVVSTSSVTAASPPTAADATVGMDGNKDSEGIAAAADWPETATTVMLRNIPNRYTVEELIAEMLAAGFEASFDFFYLPIDFNTKRNRGYAFINFRAPSDAQKFVATFHRQRLTRYATQKILEVSPALTQGLDANIAQFVKKDAQRIQNPWFRPMIFNRDGEDRALAQTAR</sequence>
<feature type="compositionally biased region" description="Basic residues" evidence="2">
    <location>
        <begin position="124"/>
        <end position="134"/>
    </location>
</feature>
<dbReference type="SUPFAM" id="SSF54928">
    <property type="entry name" value="RNA-binding domain, RBD"/>
    <property type="match status" value="1"/>
</dbReference>
<dbReference type="InterPro" id="IPR000504">
    <property type="entry name" value="RRM_dom"/>
</dbReference>
<name>A0A7S4UYH1_9DINO</name>
<feature type="compositionally biased region" description="Low complexity" evidence="2">
    <location>
        <begin position="215"/>
        <end position="231"/>
    </location>
</feature>
<protein>
    <recommendedName>
        <fullName evidence="3">RRM domain-containing protein</fullName>
    </recommendedName>
</protein>
<evidence type="ECO:0000259" key="3">
    <source>
        <dbReference type="PROSITE" id="PS50102"/>
    </source>
</evidence>
<organism evidence="4">
    <name type="scientific">Alexandrium monilatum</name>
    <dbReference type="NCBI Taxonomy" id="311494"/>
    <lineage>
        <taxon>Eukaryota</taxon>
        <taxon>Sar</taxon>
        <taxon>Alveolata</taxon>
        <taxon>Dinophyceae</taxon>
        <taxon>Gonyaulacales</taxon>
        <taxon>Pyrocystaceae</taxon>
        <taxon>Alexandrium</taxon>
    </lineage>
</organism>
<feature type="domain" description="RRM" evidence="3">
    <location>
        <begin position="253"/>
        <end position="338"/>
    </location>
</feature>
<dbReference type="AlphaFoldDB" id="A0A7S4UYH1"/>
<dbReference type="Pfam" id="PF04059">
    <property type="entry name" value="RRM_2"/>
    <property type="match status" value="1"/>
</dbReference>
<dbReference type="CDD" id="cd12277">
    <property type="entry name" value="RRM3_MEI2_EAR1_like"/>
    <property type="match status" value="1"/>
</dbReference>
<feature type="region of interest" description="Disordered" evidence="2">
    <location>
        <begin position="90"/>
        <end position="188"/>
    </location>
</feature>
<gene>
    <name evidence="4" type="ORF">AMON00008_LOCUS5790</name>
</gene>
<dbReference type="GO" id="GO:0003723">
    <property type="term" value="F:RNA binding"/>
    <property type="evidence" value="ECO:0007669"/>
    <property type="project" value="UniProtKB-UniRule"/>
</dbReference>
<feature type="region of interest" description="Disordered" evidence="2">
    <location>
        <begin position="215"/>
        <end position="235"/>
    </location>
</feature>
<dbReference type="InterPro" id="IPR007201">
    <property type="entry name" value="Mei2-like_Rrm_C"/>
</dbReference>
<reference evidence="4" key="1">
    <citation type="submission" date="2021-01" db="EMBL/GenBank/DDBJ databases">
        <authorList>
            <person name="Corre E."/>
            <person name="Pelletier E."/>
            <person name="Niang G."/>
            <person name="Scheremetjew M."/>
            <person name="Finn R."/>
            <person name="Kale V."/>
            <person name="Holt S."/>
            <person name="Cochrane G."/>
            <person name="Meng A."/>
            <person name="Brown T."/>
            <person name="Cohen L."/>
        </authorList>
    </citation>
    <scope>NUCLEOTIDE SEQUENCE</scope>
    <source>
        <strain evidence="4">CCMP3105</strain>
    </source>
</reference>
<proteinExistence type="predicted"/>
<evidence type="ECO:0000313" key="4">
    <source>
        <dbReference type="EMBL" id="CAE4566171.1"/>
    </source>
</evidence>
<dbReference type="EMBL" id="HBNR01008815">
    <property type="protein sequence ID" value="CAE4566171.1"/>
    <property type="molecule type" value="Transcribed_RNA"/>
</dbReference>
<evidence type="ECO:0000256" key="2">
    <source>
        <dbReference type="SAM" id="MobiDB-lite"/>
    </source>
</evidence>
<keyword evidence="1" id="KW-0694">RNA-binding</keyword>
<dbReference type="Gene3D" id="3.30.70.330">
    <property type="match status" value="1"/>
</dbReference>
<dbReference type="SMART" id="SM00360">
    <property type="entry name" value="RRM"/>
    <property type="match status" value="1"/>
</dbReference>
<dbReference type="PROSITE" id="PS50102">
    <property type="entry name" value="RRM"/>
    <property type="match status" value="1"/>
</dbReference>
<dbReference type="InterPro" id="IPR012677">
    <property type="entry name" value="Nucleotide-bd_a/b_plait_sf"/>
</dbReference>
<dbReference type="InterPro" id="IPR035979">
    <property type="entry name" value="RBD_domain_sf"/>
</dbReference>